<proteinExistence type="predicted"/>
<dbReference type="OrthoDB" id="3636235at2"/>
<evidence type="ECO:0000259" key="2">
    <source>
        <dbReference type="Pfam" id="PF09922"/>
    </source>
</evidence>
<feature type="transmembrane region" description="Helical" evidence="1">
    <location>
        <begin position="59"/>
        <end position="78"/>
    </location>
</feature>
<evidence type="ECO:0000259" key="3">
    <source>
        <dbReference type="Pfam" id="PF22570"/>
    </source>
</evidence>
<feature type="domain" description="Cell wall-active antibiotics response LiaF-like C-terminal" evidence="2">
    <location>
        <begin position="155"/>
        <end position="212"/>
    </location>
</feature>
<keyword evidence="1" id="KW-0472">Membrane</keyword>
<organism evidence="4 5">
    <name type="scientific">Eubacterium coprostanoligenes</name>
    <dbReference type="NCBI Taxonomy" id="290054"/>
    <lineage>
        <taxon>Bacteria</taxon>
        <taxon>Bacillati</taxon>
        <taxon>Bacillota</taxon>
        <taxon>Clostridia</taxon>
        <taxon>Eubacteriales</taxon>
        <taxon>Eubacteriaceae</taxon>
        <taxon>Eubacterium</taxon>
    </lineage>
</organism>
<dbReference type="Proteomes" id="UP000190657">
    <property type="component" value="Unassembled WGS sequence"/>
</dbReference>
<dbReference type="STRING" id="290054.SAMN02745114_00753"/>
<dbReference type="PANTHER" id="PTHR40763">
    <property type="entry name" value="MEMBRANE PROTEIN-RELATED"/>
    <property type="match status" value="1"/>
</dbReference>
<gene>
    <name evidence="4" type="ORF">SAMN02745114_00753</name>
</gene>
<keyword evidence="1" id="KW-1133">Transmembrane helix</keyword>
<evidence type="ECO:0000313" key="4">
    <source>
        <dbReference type="EMBL" id="SJZ49517.1"/>
    </source>
</evidence>
<feature type="transmembrane region" description="Helical" evidence="1">
    <location>
        <begin position="34"/>
        <end position="52"/>
    </location>
</feature>
<dbReference type="AlphaFoldDB" id="A0A1T4L4M8"/>
<dbReference type="PANTHER" id="PTHR40763:SF5">
    <property type="entry name" value="MEMBRANE PROTEIN"/>
    <property type="match status" value="1"/>
</dbReference>
<feature type="transmembrane region" description="Helical" evidence="1">
    <location>
        <begin position="84"/>
        <end position="103"/>
    </location>
</feature>
<feature type="transmembrane region" description="Helical" evidence="1">
    <location>
        <begin position="7"/>
        <end position="22"/>
    </location>
</feature>
<sequence length="237" mass="26000">MKKTKGIIWGVFIIALGILWGLKEANVIVLSNLYFDGWWTLFIIIPSVIGLITEKNKKGSLICLAVGLALFANEYFDLWRYKKYLLPLIIVIIGASVIVGNIFDKKTDYPQVDGQGAQGPDTYGEPVYIPQGNQQYSAVFSGEDYRFDNGFAGGKFSAIFGGIKLDIRNADIVHNCVINANSIFGGMDIYVPQDVRVVVKSNSFLGGISDESNKNLPPDAKTIFVNATNIFGGTDIK</sequence>
<keyword evidence="1" id="KW-0812">Transmembrane</keyword>
<dbReference type="Pfam" id="PF09922">
    <property type="entry name" value="LiaF-like_C"/>
    <property type="match status" value="1"/>
</dbReference>
<feature type="domain" description="LiaF transmembrane" evidence="3">
    <location>
        <begin position="8"/>
        <end position="101"/>
    </location>
</feature>
<reference evidence="5" key="1">
    <citation type="submission" date="2017-02" db="EMBL/GenBank/DDBJ databases">
        <authorList>
            <person name="Varghese N."/>
            <person name="Submissions S."/>
        </authorList>
    </citation>
    <scope>NUCLEOTIDE SEQUENCE [LARGE SCALE GENOMIC DNA]</scope>
    <source>
        <strain evidence="5">ATCC 51222</strain>
    </source>
</reference>
<keyword evidence="5" id="KW-1185">Reference proteome</keyword>
<dbReference type="Pfam" id="PF22570">
    <property type="entry name" value="LiaF-TM"/>
    <property type="match status" value="1"/>
</dbReference>
<dbReference type="EMBL" id="FUWW01000006">
    <property type="protein sequence ID" value="SJZ49517.1"/>
    <property type="molecule type" value="Genomic_DNA"/>
</dbReference>
<dbReference type="InterPro" id="IPR054331">
    <property type="entry name" value="LiaF_TM"/>
</dbReference>
<dbReference type="RefSeq" id="WP_159443389.1">
    <property type="nucleotide sequence ID" value="NZ_FUWW01000006.1"/>
</dbReference>
<evidence type="ECO:0000313" key="5">
    <source>
        <dbReference type="Proteomes" id="UP000190657"/>
    </source>
</evidence>
<evidence type="ECO:0000256" key="1">
    <source>
        <dbReference type="SAM" id="Phobius"/>
    </source>
</evidence>
<accession>A0A1T4L4M8</accession>
<protein>
    <submittedName>
        <fullName evidence="4">Cell wall-active antibiotics response 4TMS YvqF</fullName>
    </submittedName>
</protein>
<name>A0A1T4L4M8_9FIRM</name>
<dbReference type="InterPro" id="IPR024425">
    <property type="entry name" value="LiaF-like_C"/>
</dbReference>